<dbReference type="EMBL" id="CP159872">
    <property type="protein sequence ID" value="XCM82962.1"/>
    <property type="molecule type" value="Genomic_DNA"/>
</dbReference>
<dbReference type="RefSeq" id="WP_354643897.1">
    <property type="nucleotide sequence ID" value="NZ_CP159872.1"/>
</dbReference>
<organism evidence="1">
    <name type="scientific">Kitasatospora camelliae</name>
    <dbReference type="NCBI Taxonomy" id="3156397"/>
    <lineage>
        <taxon>Bacteria</taxon>
        <taxon>Bacillati</taxon>
        <taxon>Actinomycetota</taxon>
        <taxon>Actinomycetes</taxon>
        <taxon>Kitasatosporales</taxon>
        <taxon>Streptomycetaceae</taxon>
        <taxon>Kitasatospora</taxon>
    </lineage>
</organism>
<accession>A0AAU8K6Q7</accession>
<protein>
    <submittedName>
        <fullName evidence="1">Uncharacterized protein</fullName>
    </submittedName>
</protein>
<evidence type="ECO:0000313" key="1">
    <source>
        <dbReference type="EMBL" id="XCM82962.1"/>
    </source>
</evidence>
<name>A0AAU8K6Q7_9ACTN</name>
<gene>
    <name evidence="1" type="ORF">ABWK59_30615</name>
</gene>
<reference evidence="1" key="1">
    <citation type="submission" date="2024-06" db="EMBL/GenBank/DDBJ databases">
        <title>The genome sequences of Kitasatospora sp. strain HUAS MG31.</title>
        <authorList>
            <person name="Mo P."/>
        </authorList>
    </citation>
    <scope>NUCLEOTIDE SEQUENCE</scope>
    <source>
        <strain evidence="1">HUAS MG31</strain>
    </source>
</reference>
<dbReference type="AlphaFoldDB" id="A0AAU8K6Q7"/>
<dbReference type="KEGG" id="kcm:ABWK59_30615"/>
<proteinExistence type="predicted"/>
<sequence length="138" mass="15765">MSDTLDGLRLAEVRRELAQLVAMADTAERPKPDVINPPGHPMPGHEWRVQQTVRVDAHRPPLWLVRTVDDEDTRDCVYLAEPDQYRAHDWLDRLDFTAMLPVDARRLAMALLAAADRAEHLSAGVPRLEDRRQRRTGS</sequence>